<accession>A0ACC3NA42</accession>
<evidence type="ECO:0000313" key="2">
    <source>
        <dbReference type="Proteomes" id="UP001281147"/>
    </source>
</evidence>
<reference evidence="1" key="1">
    <citation type="submission" date="2023-07" db="EMBL/GenBank/DDBJ databases">
        <title>Black Yeasts Isolated from many extreme environments.</title>
        <authorList>
            <person name="Coleine C."/>
            <person name="Stajich J.E."/>
            <person name="Selbmann L."/>
        </authorList>
    </citation>
    <scope>NUCLEOTIDE SEQUENCE</scope>
    <source>
        <strain evidence="1">CCFEE 5714</strain>
    </source>
</reference>
<keyword evidence="2" id="KW-1185">Reference proteome</keyword>
<comment type="caution">
    <text evidence="1">The sequence shown here is derived from an EMBL/GenBank/DDBJ whole genome shotgun (WGS) entry which is preliminary data.</text>
</comment>
<organism evidence="1 2">
    <name type="scientific">Vermiconidia calcicola</name>
    <dbReference type="NCBI Taxonomy" id="1690605"/>
    <lineage>
        <taxon>Eukaryota</taxon>
        <taxon>Fungi</taxon>
        <taxon>Dikarya</taxon>
        <taxon>Ascomycota</taxon>
        <taxon>Pezizomycotina</taxon>
        <taxon>Dothideomycetes</taxon>
        <taxon>Dothideomycetidae</taxon>
        <taxon>Mycosphaerellales</taxon>
        <taxon>Extremaceae</taxon>
        <taxon>Vermiconidia</taxon>
    </lineage>
</organism>
<proteinExistence type="predicted"/>
<protein>
    <submittedName>
        <fullName evidence="1">Uncharacterized protein</fullName>
    </submittedName>
</protein>
<dbReference type="Proteomes" id="UP001281147">
    <property type="component" value="Unassembled WGS sequence"/>
</dbReference>
<sequence length="531" mass="58254">MHLTLGLPRVLSTIAILLAIGTSAQDIGPDDTEIFIPFDEDYPGDISAAGVNATGRMGISLVGFDECNKWQKVLEPSLPIGVWKSMIVQGFKDRGQMIGKEWREIPFDPSRYEPWYGAVDWQSAAAIEYFGPAFSTGYLRDQIQGKLDTQAGMVQARWWEFNAWKINVRCDDKEAQCLCKDPPVKTNAYTNHLDTDYFDHINFCPAYFGVPNLARAMIVGGQAAEPSDINGYWNQGSVWAHEIMHVTKFISPIGREGWMPDIGITKNGRTWRAYRSLDTKYLSFTRSKSHVLDNINNPQNYALYLLANYIQRVSDFYPNVATWFTIQDPPEPPPNAQAIDFTANLSTAQNAEYAAACVAFAAGNPPTPSSTLSTVVVSSTSAPPSTTTEEPPEETPTAVLEEKPVVCNDEADFPGHADIQWDAVVNLANDACNDWKGTNDGIISDAGGGYSTSLQDGSDVNYAFSAIWIEGCHIADATSQGVWDPLGNGEEDNEDTLCPNLFTQSYSACNNGGVGGYIDVGCVRYRFDGGK</sequence>
<name>A0ACC3NA42_9PEZI</name>
<gene>
    <name evidence="1" type="ORF">LTR37_009194</name>
</gene>
<dbReference type="EMBL" id="JAUTXU010000071">
    <property type="protein sequence ID" value="KAK3712103.1"/>
    <property type="molecule type" value="Genomic_DNA"/>
</dbReference>
<evidence type="ECO:0000313" key="1">
    <source>
        <dbReference type="EMBL" id="KAK3712103.1"/>
    </source>
</evidence>